<name>A0A1H9UJQ7_9CORY</name>
<organism evidence="2 3">
    <name type="scientific">Corynebacterium cystitidis DSM 20524</name>
    <dbReference type="NCBI Taxonomy" id="1121357"/>
    <lineage>
        <taxon>Bacteria</taxon>
        <taxon>Bacillati</taxon>
        <taxon>Actinomycetota</taxon>
        <taxon>Actinomycetes</taxon>
        <taxon>Mycobacteriales</taxon>
        <taxon>Corynebacteriaceae</taxon>
        <taxon>Corynebacterium</taxon>
    </lineage>
</organism>
<feature type="domain" description="Calcineurin-like phosphoesterase" evidence="1">
    <location>
        <begin position="3"/>
        <end position="185"/>
    </location>
</feature>
<dbReference type="GO" id="GO:0016787">
    <property type="term" value="F:hydrolase activity"/>
    <property type="evidence" value="ECO:0007669"/>
    <property type="project" value="InterPro"/>
</dbReference>
<keyword evidence="3" id="KW-1185">Reference proteome</keyword>
<proteinExistence type="predicted"/>
<dbReference type="InterPro" id="IPR050535">
    <property type="entry name" value="DNA_Repair-Maintenance_Comp"/>
</dbReference>
<dbReference type="Proteomes" id="UP000198929">
    <property type="component" value="Unassembled WGS sequence"/>
</dbReference>
<dbReference type="Pfam" id="PF00149">
    <property type="entry name" value="Metallophos"/>
    <property type="match status" value="1"/>
</dbReference>
<protein>
    <submittedName>
        <fullName evidence="2">Calcineurin-like phosphoesterase</fullName>
    </submittedName>
</protein>
<evidence type="ECO:0000259" key="1">
    <source>
        <dbReference type="Pfam" id="PF00149"/>
    </source>
</evidence>
<dbReference type="InterPro" id="IPR029052">
    <property type="entry name" value="Metallo-depent_PP-like"/>
</dbReference>
<gene>
    <name evidence="2" type="ORF">SAMN05661109_01835</name>
</gene>
<dbReference type="Gene3D" id="3.60.21.10">
    <property type="match status" value="1"/>
</dbReference>
<dbReference type="RefSeq" id="WP_092259390.1">
    <property type="nucleotide sequence ID" value="NZ_CP047199.1"/>
</dbReference>
<dbReference type="AlphaFoldDB" id="A0A1H9UJQ7"/>
<evidence type="ECO:0000313" key="3">
    <source>
        <dbReference type="Proteomes" id="UP000198929"/>
    </source>
</evidence>
<dbReference type="SUPFAM" id="SSF56300">
    <property type="entry name" value="Metallo-dependent phosphatases"/>
    <property type="match status" value="1"/>
</dbReference>
<dbReference type="STRING" id="1121357.SAMN05661109_01835"/>
<accession>A0A1H9UJQ7</accession>
<reference evidence="3" key="1">
    <citation type="submission" date="2016-10" db="EMBL/GenBank/DDBJ databases">
        <authorList>
            <person name="Varghese N."/>
            <person name="Submissions S."/>
        </authorList>
    </citation>
    <scope>NUCLEOTIDE SEQUENCE [LARGE SCALE GENOMIC DNA]</scope>
    <source>
        <strain evidence="3">DSM 20524</strain>
    </source>
</reference>
<dbReference type="InterPro" id="IPR004843">
    <property type="entry name" value="Calcineurin-like_PHP"/>
</dbReference>
<dbReference type="EMBL" id="FOGQ01000008">
    <property type="protein sequence ID" value="SES09676.1"/>
    <property type="molecule type" value="Genomic_DNA"/>
</dbReference>
<evidence type="ECO:0000313" key="2">
    <source>
        <dbReference type="EMBL" id="SES09676.1"/>
    </source>
</evidence>
<dbReference type="PANTHER" id="PTHR30337">
    <property type="entry name" value="COMPONENT OF ATP-DEPENDENT DSDNA EXONUCLEASE"/>
    <property type="match status" value="1"/>
</dbReference>
<sequence length="207" mass="22835">MTHIAAFADLHLGAHYTPGSPWVRKELSARNPDVVVFAGDLFDRHTSGPEQEAEGAELFRWITQELQVPIVAIWGNHDVAKGFEFHSRFPAIDGVYFPSGFEVCEITVPGIDLTFHAVNVCKKRDKRELIDDFPVADPAESSKHVGVFHTGLTGEYTKNNCLPATLEQLQAKNYGAWVLGHVHAPTTLSDNPYIGWPGTGVMVDLTL</sequence>